<reference evidence="2 3" key="1">
    <citation type="submission" date="2016-05" db="EMBL/GenBank/DDBJ databases">
        <title>Complete genome sequence of a phthalic acid esters degrading Mycobacterium sp. YC-RL4.</title>
        <authorList>
            <person name="Ren L."/>
            <person name="Fan S."/>
            <person name="Ruth N."/>
            <person name="Jia Y."/>
            <person name="Wang J."/>
            <person name="Qiao C."/>
        </authorList>
    </citation>
    <scope>NUCLEOTIDE SEQUENCE [LARGE SCALE GENOMIC DNA]</scope>
    <source>
        <strain evidence="2 3">YC-RL4</strain>
    </source>
</reference>
<keyword evidence="3" id="KW-1185">Reference proteome</keyword>
<dbReference type="STRING" id="1682113.A7U43_14990"/>
<dbReference type="Proteomes" id="UP000077143">
    <property type="component" value="Chromosome"/>
</dbReference>
<feature type="signal peptide" evidence="1">
    <location>
        <begin position="1"/>
        <end position="24"/>
    </location>
</feature>
<protein>
    <recommendedName>
        <fullName evidence="4">Secreted protein</fullName>
    </recommendedName>
</protein>
<keyword evidence="1" id="KW-0732">Signal</keyword>
<evidence type="ECO:0008006" key="4">
    <source>
        <dbReference type="Google" id="ProtNLM"/>
    </source>
</evidence>
<dbReference type="RefSeq" id="WP_067996656.1">
    <property type="nucleotide sequence ID" value="NZ_CP015596.1"/>
</dbReference>
<evidence type="ECO:0000313" key="3">
    <source>
        <dbReference type="Proteomes" id="UP000077143"/>
    </source>
</evidence>
<accession>A0A172UMT0</accession>
<dbReference type="EMBL" id="CP015596">
    <property type="protein sequence ID" value="ANE80435.1"/>
    <property type="molecule type" value="Genomic_DNA"/>
</dbReference>
<proteinExistence type="predicted"/>
<name>A0A172UMT0_9MYCO</name>
<sequence>MIRELTVAASIAAAALAFAAPAVADDESGRYPTDVPGMNYHAALGAPCENTQLFTFGRGRGGQAMKCSWIPNQWPPVYTGFWTISYPLHGVQEVGAPCSVAKGAAQTPDGRPMLCLGARGWQPGVLTGDGFFPA</sequence>
<organism evidence="2 3">
    <name type="scientific">Mycobacterium adipatum</name>
    <dbReference type="NCBI Taxonomy" id="1682113"/>
    <lineage>
        <taxon>Bacteria</taxon>
        <taxon>Bacillati</taxon>
        <taxon>Actinomycetota</taxon>
        <taxon>Actinomycetes</taxon>
        <taxon>Mycobacteriales</taxon>
        <taxon>Mycobacteriaceae</taxon>
        <taxon>Mycobacterium</taxon>
    </lineage>
</organism>
<feature type="chain" id="PRO_5008002229" description="Secreted protein" evidence="1">
    <location>
        <begin position="25"/>
        <end position="134"/>
    </location>
</feature>
<evidence type="ECO:0000256" key="1">
    <source>
        <dbReference type="SAM" id="SignalP"/>
    </source>
</evidence>
<dbReference type="KEGG" id="madi:A7U43_14990"/>
<dbReference type="OrthoDB" id="4748009at2"/>
<evidence type="ECO:0000313" key="2">
    <source>
        <dbReference type="EMBL" id="ANE80435.1"/>
    </source>
</evidence>
<gene>
    <name evidence="2" type="ORF">A7U43_14990</name>
</gene>
<dbReference type="AlphaFoldDB" id="A0A172UMT0"/>